<dbReference type="OrthoDB" id="9180744at2"/>
<evidence type="ECO:0000313" key="4">
    <source>
        <dbReference type="Proteomes" id="UP000198781"/>
    </source>
</evidence>
<proteinExistence type="predicted"/>
<feature type="chain" id="PRO_5011483539" evidence="2">
    <location>
        <begin position="26"/>
        <end position="142"/>
    </location>
</feature>
<feature type="compositionally biased region" description="Low complexity" evidence="1">
    <location>
        <begin position="47"/>
        <end position="69"/>
    </location>
</feature>
<dbReference type="STRING" id="187868.SAMN05192589_11035"/>
<sequence>MTHRLSPLSIAALFLALAGSIAAHASSHGASGHGTHGDHGNHGGQAGQPAADTADQAASATPSPSAPDTELARGEVVRWDPSAGKLTLRHGELKNLAMPPMTMVFRLQAPNPALALTPGTPVRFRAEDQRGALVITRIEAER</sequence>
<feature type="signal peptide" evidence="2">
    <location>
        <begin position="1"/>
        <end position="25"/>
    </location>
</feature>
<accession>A0A1G6YDS5</accession>
<dbReference type="RefSeq" id="WP_092744653.1">
    <property type="nucleotide sequence ID" value="NZ_FMZC01000010.1"/>
</dbReference>
<evidence type="ECO:0000313" key="3">
    <source>
        <dbReference type="EMBL" id="SDD88518.1"/>
    </source>
</evidence>
<organism evidence="3 4">
    <name type="scientific">Paracidovorax valerianellae</name>
    <dbReference type="NCBI Taxonomy" id="187868"/>
    <lineage>
        <taxon>Bacteria</taxon>
        <taxon>Pseudomonadati</taxon>
        <taxon>Pseudomonadota</taxon>
        <taxon>Betaproteobacteria</taxon>
        <taxon>Burkholderiales</taxon>
        <taxon>Comamonadaceae</taxon>
        <taxon>Paracidovorax</taxon>
    </lineage>
</organism>
<keyword evidence="4" id="KW-1185">Reference proteome</keyword>
<name>A0A1G6YDS5_9BURK</name>
<dbReference type="Gene3D" id="2.40.50.320">
    <property type="entry name" value="Copper binding periplasmic protein CusF"/>
    <property type="match status" value="1"/>
</dbReference>
<protein>
    <submittedName>
        <fullName evidence="3">Cu and Ag efflux protein CusF</fullName>
    </submittedName>
</protein>
<keyword evidence="2" id="KW-0732">Signal</keyword>
<dbReference type="EMBL" id="FMZC01000010">
    <property type="protein sequence ID" value="SDD88518.1"/>
    <property type="molecule type" value="Genomic_DNA"/>
</dbReference>
<evidence type="ECO:0000256" key="2">
    <source>
        <dbReference type="SAM" id="SignalP"/>
    </source>
</evidence>
<dbReference type="InterPro" id="IPR042230">
    <property type="entry name" value="CusF_sf"/>
</dbReference>
<feature type="region of interest" description="Disordered" evidence="1">
    <location>
        <begin position="26"/>
        <end position="78"/>
    </location>
</feature>
<evidence type="ECO:0000256" key="1">
    <source>
        <dbReference type="SAM" id="MobiDB-lite"/>
    </source>
</evidence>
<dbReference type="InterPro" id="IPR021647">
    <property type="entry name" value="CusF_Ec"/>
</dbReference>
<gene>
    <name evidence="3" type="ORF">SAMN05192589_11035</name>
</gene>
<dbReference type="AlphaFoldDB" id="A0A1G6YDS5"/>
<dbReference type="Pfam" id="PF11604">
    <property type="entry name" value="CusF_Ec"/>
    <property type="match status" value="1"/>
</dbReference>
<reference evidence="3 4" key="1">
    <citation type="submission" date="2016-10" db="EMBL/GenBank/DDBJ databases">
        <authorList>
            <person name="de Groot N.N."/>
        </authorList>
    </citation>
    <scope>NUCLEOTIDE SEQUENCE [LARGE SCALE GENOMIC DNA]</scope>
    <source>
        <strain evidence="3 4">DSM 16619</strain>
    </source>
</reference>
<dbReference type="Proteomes" id="UP000198781">
    <property type="component" value="Unassembled WGS sequence"/>
</dbReference>